<comment type="caution">
    <text evidence="1">The sequence shown here is derived from an EMBL/GenBank/DDBJ whole genome shotgun (WGS) entry which is preliminary data.</text>
</comment>
<keyword evidence="2" id="KW-1185">Reference proteome</keyword>
<name>S3W6X2_9LEPT</name>
<dbReference type="Proteomes" id="UP000014540">
    <property type="component" value="Unassembled WGS sequence"/>
</dbReference>
<reference evidence="1" key="1">
    <citation type="submission" date="2013-04" db="EMBL/GenBank/DDBJ databases">
        <authorList>
            <person name="Harkins D.M."/>
            <person name="Durkin A.S."/>
            <person name="Selengut J.D."/>
            <person name="Sanka R."/>
            <person name="DePew J."/>
            <person name="Purushe J."/>
            <person name="Ahmed A."/>
            <person name="van der Linden H."/>
            <person name="Goris M.G.A."/>
            <person name="Hartskeerl R.A."/>
            <person name="Vinetz J.M."/>
            <person name="Sutton G.G."/>
            <person name="Nelson W.C."/>
            <person name="Fouts D.E."/>
        </authorList>
    </citation>
    <scope>NUCLEOTIDE SEQUENCE [LARGE SCALE GENOMIC DNA]</scope>
    <source>
        <strain evidence="1">BUT 6</strain>
    </source>
</reference>
<accession>S3W6X2</accession>
<evidence type="ECO:0000313" key="2">
    <source>
        <dbReference type="Proteomes" id="UP000014540"/>
    </source>
</evidence>
<dbReference type="AlphaFoldDB" id="S3W6X2"/>
<organism evidence="1 2">
    <name type="scientific">Leptospira fainei serovar Hurstbridge str. BUT 6</name>
    <dbReference type="NCBI Taxonomy" id="1193011"/>
    <lineage>
        <taxon>Bacteria</taxon>
        <taxon>Pseudomonadati</taxon>
        <taxon>Spirochaetota</taxon>
        <taxon>Spirochaetia</taxon>
        <taxon>Leptospirales</taxon>
        <taxon>Leptospiraceae</taxon>
        <taxon>Leptospira</taxon>
    </lineage>
</organism>
<protein>
    <submittedName>
        <fullName evidence="1">Uncharacterized protein</fullName>
    </submittedName>
</protein>
<gene>
    <name evidence="1" type="ORF">LEP1GSC058_0304</name>
</gene>
<proteinExistence type="predicted"/>
<sequence>MNGAFESQNLCPLVSKTISLIISPSIPTAERTQLEIYRA</sequence>
<dbReference type="EMBL" id="AKWZ02000002">
    <property type="protein sequence ID" value="EPG75897.1"/>
    <property type="molecule type" value="Genomic_DNA"/>
</dbReference>
<evidence type="ECO:0000313" key="1">
    <source>
        <dbReference type="EMBL" id="EPG75897.1"/>
    </source>
</evidence>
<dbReference type="STRING" id="1193011.LEP1GSC058_0304"/>